<accession>A0A517PV68</accession>
<protein>
    <submittedName>
        <fullName evidence="3">Beta-lactamase hydrolase-like protein</fullName>
        <ecNumber evidence="3">3.-.-.-</ecNumber>
    </submittedName>
</protein>
<dbReference type="CDD" id="cd07724">
    <property type="entry name" value="POD-like_MBL-fold"/>
    <property type="match status" value="1"/>
</dbReference>
<dbReference type="InterPro" id="IPR001279">
    <property type="entry name" value="Metallo-B-lactamas"/>
</dbReference>
<feature type="domain" description="Rhodanese" evidence="2">
    <location>
        <begin position="380"/>
        <end position="468"/>
    </location>
</feature>
<dbReference type="Gene3D" id="3.60.15.10">
    <property type="entry name" value="Ribonuclease Z/Hydroxyacylglutathione hydrolase-like"/>
    <property type="match status" value="1"/>
</dbReference>
<dbReference type="Proteomes" id="UP000320421">
    <property type="component" value="Chromosome"/>
</dbReference>
<dbReference type="Pfam" id="PF00581">
    <property type="entry name" value="Rhodanese"/>
    <property type="match status" value="2"/>
</dbReference>
<dbReference type="OrthoDB" id="9784009at2"/>
<dbReference type="FunFam" id="3.40.250.10:FF:000049">
    <property type="entry name" value="Phage shock protein E"/>
    <property type="match status" value="1"/>
</dbReference>
<keyword evidence="4" id="KW-1185">Reference proteome</keyword>
<dbReference type="InterPro" id="IPR051682">
    <property type="entry name" value="Mito_Persulfide_Diox"/>
</dbReference>
<dbReference type="EMBL" id="CP036266">
    <property type="protein sequence ID" value="QDT23264.1"/>
    <property type="molecule type" value="Genomic_DNA"/>
</dbReference>
<keyword evidence="1" id="KW-0479">Metal-binding</keyword>
<evidence type="ECO:0000313" key="3">
    <source>
        <dbReference type="EMBL" id="QDT23264.1"/>
    </source>
</evidence>
<dbReference type="PANTHER" id="PTHR43084">
    <property type="entry name" value="PERSULFIDE DIOXYGENASE ETHE1"/>
    <property type="match status" value="1"/>
</dbReference>
<dbReference type="InterPro" id="IPR044528">
    <property type="entry name" value="POD-like_MBL-fold"/>
</dbReference>
<dbReference type="RefSeq" id="WP_145190414.1">
    <property type="nucleotide sequence ID" value="NZ_CP036266.1"/>
</dbReference>
<name>A0A517PV68_9PLAN</name>
<dbReference type="GO" id="GO:0070813">
    <property type="term" value="P:hydrogen sulfide metabolic process"/>
    <property type="evidence" value="ECO:0007669"/>
    <property type="project" value="TreeGrafter"/>
</dbReference>
<feature type="domain" description="Rhodanese" evidence="2">
    <location>
        <begin position="274"/>
        <end position="365"/>
    </location>
</feature>
<proteinExistence type="predicted"/>
<reference evidence="3 4" key="1">
    <citation type="submission" date="2019-02" db="EMBL/GenBank/DDBJ databases">
        <title>Deep-cultivation of Planctomycetes and their phenomic and genomic characterization uncovers novel biology.</title>
        <authorList>
            <person name="Wiegand S."/>
            <person name="Jogler M."/>
            <person name="Boedeker C."/>
            <person name="Pinto D."/>
            <person name="Vollmers J."/>
            <person name="Rivas-Marin E."/>
            <person name="Kohn T."/>
            <person name="Peeters S.H."/>
            <person name="Heuer A."/>
            <person name="Rast P."/>
            <person name="Oberbeckmann S."/>
            <person name="Bunk B."/>
            <person name="Jeske O."/>
            <person name="Meyerdierks A."/>
            <person name="Storesund J.E."/>
            <person name="Kallscheuer N."/>
            <person name="Luecker S."/>
            <person name="Lage O.M."/>
            <person name="Pohl T."/>
            <person name="Merkel B.J."/>
            <person name="Hornburger P."/>
            <person name="Mueller R.-W."/>
            <person name="Bruemmer F."/>
            <person name="Labrenz M."/>
            <person name="Spormann A.M."/>
            <person name="Op den Camp H."/>
            <person name="Overmann J."/>
            <person name="Amann R."/>
            <person name="Jetten M.S.M."/>
            <person name="Mascher T."/>
            <person name="Medema M.H."/>
            <person name="Devos D.P."/>
            <person name="Kaster A.-K."/>
            <person name="Ovreas L."/>
            <person name="Rohde M."/>
            <person name="Galperin M.Y."/>
            <person name="Jogler C."/>
        </authorList>
    </citation>
    <scope>NUCLEOTIDE SEQUENCE [LARGE SCALE GENOMIC DNA]</scope>
    <source>
        <strain evidence="3 4">HG66A1</strain>
    </source>
</reference>
<evidence type="ECO:0000313" key="4">
    <source>
        <dbReference type="Proteomes" id="UP000320421"/>
    </source>
</evidence>
<gene>
    <name evidence="3" type="primary">blh_2</name>
    <name evidence="3" type="ORF">HG66A1_50810</name>
</gene>
<dbReference type="SUPFAM" id="SSF52821">
    <property type="entry name" value="Rhodanese/Cell cycle control phosphatase"/>
    <property type="match status" value="2"/>
</dbReference>
<sequence>MIFYPRFVPGLAISSYLIGDDQSGAAVVIDPPRDVDDFIEFARQHDLHIQYIIETHVHADFVSGSRELKARLNNQPQIYCSAYGSADWTQSFADRHVSADDTLSLGKLRFEFRHVPGHTPEHIAILLFDESRSQDTPWCMFTGDFLFVGDVGRPDLLGEAEQQKLAHQLYESVFTRIEALPDFLEIFPAHGAGSLCGKAIGSRRSSTLGFERRFSNVLQKQDEEPWIEDLLQDMPLSPSYFSRMKRINKEGPAIIGPELPGQKRWSAKEVAERQCEDCLIVDVRSKEAFAAAHIPDAINIPIGSNLPTWAGWVLPYDRPILLVVDQPSQVKEVVTNLLRVGFDDIQGYLEGGINAWETAGFPLEMLETISVRDLHHKLRQQHPLTVLDVRTEREWDAGHIKGALHIHGGALQERFEEIPQEQPVAVVCGSGYRASIASSFIRRAGFTDVANVLGGMSAWKAADLPLNA</sequence>
<dbReference type="GO" id="GO:0016787">
    <property type="term" value="F:hydrolase activity"/>
    <property type="evidence" value="ECO:0007669"/>
    <property type="project" value="UniProtKB-KW"/>
</dbReference>
<dbReference type="Gene3D" id="3.40.250.10">
    <property type="entry name" value="Rhodanese-like domain"/>
    <property type="match status" value="2"/>
</dbReference>
<evidence type="ECO:0000259" key="2">
    <source>
        <dbReference type="PROSITE" id="PS50206"/>
    </source>
</evidence>
<dbReference type="SUPFAM" id="SSF56281">
    <property type="entry name" value="Metallo-hydrolase/oxidoreductase"/>
    <property type="match status" value="1"/>
</dbReference>
<dbReference type="InterPro" id="IPR036873">
    <property type="entry name" value="Rhodanese-like_dom_sf"/>
</dbReference>
<dbReference type="SMART" id="SM00450">
    <property type="entry name" value="RHOD"/>
    <property type="match status" value="2"/>
</dbReference>
<dbReference type="SMART" id="SM00849">
    <property type="entry name" value="Lactamase_B"/>
    <property type="match status" value="1"/>
</dbReference>
<evidence type="ECO:0000256" key="1">
    <source>
        <dbReference type="ARBA" id="ARBA00022723"/>
    </source>
</evidence>
<organism evidence="3 4">
    <name type="scientific">Gimesia chilikensis</name>
    <dbReference type="NCBI Taxonomy" id="2605989"/>
    <lineage>
        <taxon>Bacteria</taxon>
        <taxon>Pseudomonadati</taxon>
        <taxon>Planctomycetota</taxon>
        <taxon>Planctomycetia</taxon>
        <taxon>Planctomycetales</taxon>
        <taxon>Planctomycetaceae</taxon>
        <taxon>Gimesia</taxon>
    </lineage>
</organism>
<dbReference type="PANTHER" id="PTHR43084:SF1">
    <property type="entry name" value="PERSULFIDE DIOXYGENASE ETHE1, MITOCHONDRIAL"/>
    <property type="match status" value="1"/>
</dbReference>
<dbReference type="InterPro" id="IPR036866">
    <property type="entry name" value="RibonucZ/Hydroxyglut_hydro"/>
</dbReference>
<dbReference type="GO" id="GO:0046872">
    <property type="term" value="F:metal ion binding"/>
    <property type="evidence" value="ECO:0007669"/>
    <property type="project" value="UniProtKB-KW"/>
</dbReference>
<dbReference type="GO" id="GO:0006749">
    <property type="term" value="P:glutathione metabolic process"/>
    <property type="evidence" value="ECO:0007669"/>
    <property type="project" value="InterPro"/>
</dbReference>
<dbReference type="GO" id="GO:0050313">
    <property type="term" value="F:sulfur dioxygenase activity"/>
    <property type="evidence" value="ECO:0007669"/>
    <property type="project" value="InterPro"/>
</dbReference>
<dbReference type="EC" id="3.-.-.-" evidence="3"/>
<dbReference type="Pfam" id="PF00753">
    <property type="entry name" value="Lactamase_B"/>
    <property type="match status" value="1"/>
</dbReference>
<dbReference type="AlphaFoldDB" id="A0A517PV68"/>
<dbReference type="FunFam" id="3.60.15.10:FF:000030">
    <property type="entry name" value="Metallo-beta-lactamase family protein"/>
    <property type="match status" value="1"/>
</dbReference>
<keyword evidence="3" id="KW-0378">Hydrolase</keyword>
<dbReference type="CDD" id="cd00158">
    <property type="entry name" value="RHOD"/>
    <property type="match status" value="2"/>
</dbReference>
<dbReference type="InterPro" id="IPR001763">
    <property type="entry name" value="Rhodanese-like_dom"/>
</dbReference>
<dbReference type="PROSITE" id="PS50206">
    <property type="entry name" value="RHODANESE_3"/>
    <property type="match status" value="2"/>
</dbReference>